<dbReference type="RefSeq" id="WP_301370188.1">
    <property type="nucleotide sequence ID" value="NZ_JAQJJF010000002.1"/>
</dbReference>
<dbReference type="Proteomes" id="UP001170364">
    <property type="component" value="Unassembled WGS sequence"/>
</dbReference>
<gene>
    <name evidence="1" type="ORF">PJV93_04855</name>
</gene>
<reference evidence="1" key="2">
    <citation type="submission" date="2023-01" db="EMBL/GenBank/DDBJ databases">
        <authorList>
            <person name="Uljanovas D."/>
        </authorList>
    </citation>
    <scope>NUCLEOTIDE SEQUENCE</scope>
    <source>
        <strain evidence="1">S41</strain>
    </source>
</reference>
<proteinExistence type="predicted"/>
<accession>A0AAW7Q9W4</accession>
<organism evidence="1 2">
    <name type="scientific">Aliarcobacter butzleri</name>
    <dbReference type="NCBI Taxonomy" id="28197"/>
    <lineage>
        <taxon>Bacteria</taxon>
        <taxon>Pseudomonadati</taxon>
        <taxon>Campylobacterota</taxon>
        <taxon>Epsilonproteobacteria</taxon>
        <taxon>Campylobacterales</taxon>
        <taxon>Arcobacteraceae</taxon>
        <taxon>Aliarcobacter</taxon>
    </lineage>
</organism>
<dbReference type="AlphaFoldDB" id="A0AAW7Q9W4"/>
<comment type="caution">
    <text evidence="1">The sequence shown here is derived from an EMBL/GenBank/DDBJ whole genome shotgun (WGS) entry which is preliminary data.</text>
</comment>
<protein>
    <submittedName>
        <fullName evidence="1">Uncharacterized protein</fullName>
    </submittedName>
</protein>
<evidence type="ECO:0000313" key="1">
    <source>
        <dbReference type="EMBL" id="MDN5123234.1"/>
    </source>
</evidence>
<dbReference type="EMBL" id="JAQJJG010000004">
    <property type="protein sequence ID" value="MDN5123234.1"/>
    <property type="molecule type" value="Genomic_DNA"/>
</dbReference>
<name>A0AAW7Q9W4_9BACT</name>
<reference evidence="1" key="1">
    <citation type="journal article" date="2023" name="Microorganisms">
        <title>Genomic Characterization of Arcobacter butzleri Strains Isolated from Various Sources in Lithuania.</title>
        <authorList>
            <person name="Uljanovas D."/>
            <person name="Golz G."/>
            <person name="Fleischmann S."/>
            <person name="Kudirkiene E."/>
            <person name="Kasetiene N."/>
            <person name="Grineviciene A."/>
            <person name="Tamuleviciene E."/>
            <person name="Aksomaitiene J."/>
            <person name="Alter T."/>
            <person name="Malakauskas M."/>
        </authorList>
    </citation>
    <scope>NUCLEOTIDE SEQUENCE</scope>
    <source>
        <strain evidence="1">S41</strain>
    </source>
</reference>
<sequence>MGNKEEFKKVVDDLISSKNDLLDGIYELNCSLSFIAEATNNMMDKENSNIMEDVSYGFYKQLMGIKENLNNIMNKFESNIETSADNLYFFLEKIK</sequence>
<evidence type="ECO:0000313" key="2">
    <source>
        <dbReference type="Proteomes" id="UP001170364"/>
    </source>
</evidence>